<feature type="compositionally biased region" description="Polar residues" evidence="1">
    <location>
        <begin position="1181"/>
        <end position="1213"/>
    </location>
</feature>
<feature type="compositionally biased region" description="Polar residues" evidence="1">
    <location>
        <begin position="1418"/>
        <end position="1427"/>
    </location>
</feature>
<dbReference type="OrthoDB" id="10692818at2759"/>
<gene>
    <name evidence="2" type="ORF">EZS28_014281</name>
</gene>
<feature type="region of interest" description="Disordered" evidence="1">
    <location>
        <begin position="1396"/>
        <end position="1433"/>
    </location>
</feature>
<feature type="region of interest" description="Disordered" evidence="1">
    <location>
        <begin position="487"/>
        <end position="551"/>
    </location>
</feature>
<feature type="non-terminal residue" evidence="2">
    <location>
        <position position="1433"/>
    </location>
</feature>
<organism evidence="2 3">
    <name type="scientific">Streblomastix strix</name>
    <dbReference type="NCBI Taxonomy" id="222440"/>
    <lineage>
        <taxon>Eukaryota</taxon>
        <taxon>Metamonada</taxon>
        <taxon>Preaxostyla</taxon>
        <taxon>Oxymonadida</taxon>
        <taxon>Streblomastigidae</taxon>
        <taxon>Streblomastix</taxon>
    </lineage>
</organism>
<feature type="compositionally biased region" description="Polar residues" evidence="1">
    <location>
        <begin position="575"/>
        <end position="591"/>
    </location>
</feature>
<sequence length="1433" mass="163600">MSCLLCNFGSSYSRIDRFCEDSAKGQNDGASDLEKFAKTSRSELPNICDKLKPILQAAFKKDKVFTVANIAYVLSQLAKTCYTSAPSFEGFLLETVKLLLTKPTEHDALYSLLALKLFAEYIYHRQDPMAVPDIVNHLVLFFNLYKTPTTNEKLRRRLQMISFNTVHFSAMCFGRNIVPIFDLYTEYIWPFYSEVYNIWVPLAEKQQQGNIHEQEKMDMPYFYEQNSEEALPQLPQNIPVNYKDQTGSIILLNDTIYPFPQSESYYISPTEEITKQSLIEEANKILRSLITSKESSVIKKSIMSFVKISASRLPSFTKPESLFLSGNNPSSDIKASNYIIRLLAKDTPSNQITFVLTALLSIFQTSCSPQAVQKKIDKIIQQKDNIYVQEQLDNQNINEKEDENKIIKKLLGSNLKQIRIKGITAQRRIDIIRMLILFIQQTIDQQSITLPIELINQIGQFFYDIIQWIEEVKKNINEDMNQDKQIINSDSDKITNTNMSEVGWADEGNEKKEQKPQSREKSKRPGTKVVPMLNLQNIQNEKETEEQKKSALLEQEQQIANKIRSKLIRKEDSNSNKGNKTAQTQSQSFLDSYSPCPDVQHLAFTLLNALLSPMNPQPPLALAALNTFPPQPTYPYCYSLEQISQFGCNIHHHINEKDKSKKSIGDGTLRSVYDHSLNDTINLIDEDDGNISPILGQTIIQGLIGRTPRPQEKDQQSSQLTAFLSTQVPSIFLPHAIVDSQTAYNALRSIPPIIQHQNQQQQQEQSHIPVANLDQKDSTSILFVQHPPTIPTLELNNNNKMQIITSSKQNQIQMNVQQKIQNERPDALIDSIYSAIYFALLLPFPYSNQNKLLFEQIQSKSTPSTMALLFQDAYRTICLLLDLYGWQEIPYIIKFVFALQDRISYGIDSQWDPVELIKQSKTQINTNQSSLQQDQLININILDEESNKQKKYDKIDDKLPVDLLSNGTPFLMIKENRKEQYLREVIKQRIGNNQSKSQPSSSSDQNEELYQYFNEEEIKRSSYIHLFIAQCLYHVARSCRCRDLSVYCGEIMAERLRVADRFKKKQRRKSQQDLNKRRSKKGKNKEKNISQSDLLNITVNETVLIQLKEQLNTFSIPSDLSYGPGGLTISKHSDMRKDNVQVVAKPKQIEQEIKPALANQSKAKQQNVVFVLPTPQELGERSSSIGLGTKPQVSPRQTPTRRSQAVSNQPQISSHLAQQMISSDSQQNFLTLPRSSSRTLLIRQALIPGSASQIQDPLTSSSSSSQQQQQQQQPPPMPSNNGIQISPRQLEAVSLPQDESQQSLQIQQNKQQQIASSISPPSKPSILRKPPQRMASFSYKTVKHDDTQQVPFKRPNQQTLITAEELLSRFNNQQHEPKSQINTLNSVNAKISHVAHIQGPQARRPQEKIGDQQDKDQFTPQKEQQPISYLAQR</sequence>
<reference evidence="2 3" key="1">
    <citation type="submission" date="2019-03" db="EMBL/GenBank/DDBJ databases">
        <title>Single cell metagenomics reveals metabolic interactions within the superorganism composed of flagellate Streblomastix strix and complex community of Bacteroidetes bacteria on its surface.</title>
        <authorList>
            <person name="Treitli S.C."/>
            <person name="Kolisko M."/>
            <person name="Husnik F."/>
            <person name="Keeling P."/>
            <person name="Hampl V."/>
        </authorList>
    </citation>
    <scope>NUCLEOTIDE SEQUENCE [LARGE SCALE GENOMIC DNA]</scope>
    <source>
        <strain evidence="2">ST1C</strain>
    </source>
</reference>
<proteinExistence type="predicted"/>
<feature type="compositionally biased region" description="Basic and acidic residues" evidence="1">
    <location>
        <begin position="1404"/>
        <end position="1417"/>
    </location>
</feature>
<feature type="region of interest" description="Disordered" evidence="1">
    <location>
        <begin position="564"/>
        <end position="591"/>
    </location>
</feature>
<evidence type="ECO:0000313" key="3">
    <source>
        <dbReference type="Proteomes" id="UP000324800"/>
    </source>
</evidence>
<accession>A0A5J4W601</accession>
<feature type="region of interest" description="Disordered" evidence="1">
    <location>
        <begin position="1179"/>
        <end position="1213"/>
    </location>
</feature>
<comment type="caution">
    <text evidence="2">The sequence shown here is derived from an EMBL/GenBank/DDBJ whole genome shotgun (WGS) entry which is preliminary data.</text>
</comment>
<feature type="compositionally biased region" description="Low complexity" evidence="1">
    <location>
        <begin position="1252"/>
        <end position="1272"/>
    </location>
</feature>
<feature type="compositionally biased region" description="Basic and acidic residues" evidence="1">
    <location>
        <begin position="508"/>
        <end position="520"/>
    </location>
</feature>
<evidence type="ECO:0000256" key="1">
    <source>
        <dbReference type="SAM" id="MobiDB-lite"/>
    </source>
</evidence>
<feature type="compositionally biased region" description="Basic and acidic residues" evidence="1">
    <location>
        <begin position="540"/>
        <end position="551"/>
    </location>
</feature>
<feature type="compositionally biased region" description="Low complexity" evidence="1">
    <location>
        <begin position="1297"/>
        <end position="1329"/>
    </location>
</feature>
<feature type="compositionally biased region" description="Polar residues" evidence="1">
    <location>
        <begin position="487"/>
        <end position="500"/>
    </location>
</feature>
<protein>
    <submittedName>
        <fullName evidence="2">Uncharacterized protein</fullName>
    </submittedName>
</protein>
<evidence type="ECO:0000313" key="2">
    <source>
        <dbReference type="EMBL" id="KAA6390190.1"/>
    </source>
</evidence>
<dbReference type="EMBL" id="SNRW01003309">
    <property type="protein sequence ID" value="KAA6390190.1"/>
    <property type="molecule type" value="Genomic_DNA"/>
</dbReference>
<feature type="region of interest" description="Disordered" evidence="1">
    <location>
        <begin position="1062"/>
        <end position="1089"/>
    </location>
</feature>
<dbReference type="Proteomes" id="UP000324800">
    <property type="component" value="Unassembled WGS sequence"/>
</dbReference>
<feature type="region of interest" description="Disordered" evidence="1">
    <location>
        <begin position="1252"/>
        <end position="1329"/>
    </location>
</feature>
<name>A0A5J4W601_9EUKA</name>